<dbReference type="AlphaFoldDB" id="A0A1Y1VB87"/>
<gene>
    <name evidence="1" type="ORF">BCR36DRAFT_369730</name>
</gene>
<reference evidence="1 2" key="2">
    <citation type="submission" date="2016-08" db="EMBL/GenBank/DDBJ databases">
        <title>Pervasive Adenine N6-methylation of Active Genes in Fungi.</title>
        <authorList>
            <consortium name="DOE Joint Genome Institute"/>
            <person name="Mondo S.J."/>
            <person name="Dannebaum R.O."/>
            <person name="Kuo R.C."/>
            <person name="Labutti K."/>
            <person name="Haridas S."/>
            <person name="Kuo A."/>
            <person name="Salamov A."/>
            <person name="Ahrendt S.R."/>
            <person name="Lipzen A."/>
            <person name="Sullivan W."/>
            <person name="Andreopoulos W.B."/>
            <person name="Clum A."/>
            <person name="Lindquist E."/>
            <person name="Daum C."/>
            <person name="Ramamoorthy G.K."/>
            <person name="Gryganskyi A."/>
            <person name="Culley D."/>
            <person name="Magnuson J.K."/>
            <person name="James T.Y."/>
            <person name="O'Malley M.A."/>
            <person name="Stajich J.E."/>
            <person name="Spatafora J.W."/>
            <person name="Visel A."/>
            <person name="Grigoriev I.V."/>
        </authorList>
    </citation>
    <scope>NUCLEOTIDE SEQUENCE [LARGE SCALE GENOMIC DNA]</scope>
    <source>
        <strain evidence="2">finn</strain>
    </source>
</reference>
<dbReference type="Proteomes" id="UP000193719">
    <property type="component" value="Unassembled WGS sequence"/>
</dbReference>
<evidence type="ECO:0000313" key="2">
    <source>
        <dbReference type="Proteomes" id="UP000193719"/>
    </source>
</evidence>
<protein>
    <submittedName>
        <fullName evidence="1">Uncharacterized protein</fullName>
    </submittedName>
</protein>
<comment type="caution">
    <text evidence="1">The sequence shown here is derived from an EMBL/GenBank/DDBJ whole genome shotgun (WGS) entry which is preliminary data.</text>
</comment>
<evidence type="ECO:0000313" key="1">
    <source>
        <dbReference type="EMBL" id="ORX51822.1"/>
    </source>
</evidence>
<dbReference type="EMBL" id="MCFH01000017">
    <property type="protein sequence ID" value="ORX51822.1"/>
    <property type="molecule type" value="Genomic_DNA"/>
</dbReference>
<name>A0A1Y1VB87_9FUNG</name>
<reference evidence="1 2" key="1">
    <citation type="submission" date="2016-08" db="EMBL/GenBank/DDBJ databases">
        <title>Genomes of anaerobic fungi encode conserved fungal cellulosomes for biomass hydrolysis.</title>
        <authorList>
            <consortium name="DOE Joint Genome Institute"/>
            <person name="Haitjema C.H."/>
            <person name="Gilmore S.P."/>
            <person name="Henske J.K."/>
            <person name="Solomon K.V."/>
            <person name="De Groot R."/>
            <person name="Kuo A."/>
            <person name="Mondo S.J."/>
            <person name="Salamov A.A."/>
            <person name="Labutti K."/>
            <person name="Zhao Z."/>
            <person name="Chiniquy J."/>
            <person name="Barry K."/>
            <person name="Brewer H.M."/>
            <person name="Purvine S.O."/>
            <person name="Wright A.T."/>
            <person name="Boxma B."/>
            <person name="Van Alen T."/>
            <person name="Hackstein J.H."/>
            <person name="Baker S.E."/>
            <person name="Grigoriev I.V."/>
            <person name="O'Malley M.A."/>
        </authorList>
    </citation>
    <scope>NUCLEOTIDE SEQUENCE [LARGE SCALE GENOMIC DNA]</scope>
    <source>
        <strain evidence="2">finn</strain>
    </source>
</reference>
<organism evidence="1 2">
    <name type="scientific">Piromyces finnis</name>
    <dbReference type="NCBI Taxonomy" id="1754191"/>
    <lineage>
        <taxon>Eukaryota</taxon>
        <taxon>Fungi</taxon>
        <taxon>Fungi incertae sedis</taxon>
        <taxon>Chytridiomycota</taxon>
        <taxon>Chytridiomycota incertae sedis</taxon>
        <taxon>Neocallimastigomycetes</taxon>
        <taxon>Neocallimastigales</taxon>
        <taxon>Neocallimastigaceae</taxon>
        <taxon>Piromyces</taxon>
    </lineage>
</organism>
<sequence>MIINNSNNINSSANEKTAELETKFKELYIKAERLATYRMGFEYDTNANIDSSKDFLFNHYSSNLYNNYKINIENMKEDFDSRIKELDIIKHFTTNKNNGNIGLVEGSNNLNLLTFFDRSFGSSVNDNNLNSFKSAIQSGNGFSISDSSGSTINSDVTSLFDSVSKKCNKNPTCKSLFKISNSNPNDKNYPKYSLIKNNDDDKLHFIINYSSDVTDNGNNNGRGTYYFTFKKNTDNGEYTINPYDSSIDFISSTDLSNESYITKLNGHNKKVSNDSNNQYIKAYGLDLIDACDIKLSVKNDYNQEISIFHPIEYRVNDDRLNGNAFYSEVVSYRELNTPLGGYVNSNDPNSYIIQSNLYPNEKNNILCSYYNNKYDHIETISKNFLEEKNKLFNDNKSNNSINRIKKLIYDIEGIKKEINEITFDSSNTNDNLKEVLTLYYRKNPTLSNTNLNKKVDDLFNEINNLKLNEVSKEEIGKEMVSNNIDELNSLIKENLCKKYKNEYTNFKNNYINEHNI</sequence>
<keyword evidence="2" id="KW-1185">Reference proteome</keyword>
<accession>A0A1Y1VB87</accession>
<proteinExistence type="predicted"/>